<dbReference type="Gene3D" id="6.10.140.2220">
    <property type="match status" value="1"/>
</dbReference>
<organism evidence="7 8">
    <name type="scientific">Nannochloropsis salina CCMP1776</name>
    <dbReference type="NCBI Taxonomy" id="1027361"/>
    <lineage>
        <taxon>Eukaryota</taxon>
        <taxon>Sar</taxon>
        <taxon>Stramenopiles</taxon>
        <taxon>Ochrophyta</taxon>
        <taxon>Eustigmatophyceae</taxon>
        <taxon>Eustigmatales</taxon>
        <taxon>Monodopsidaceae</taxon>
        <taxon>Microchloropsis</taxon>
        <taxon>Microchloropsis salina</taxon>
    </lineage>
</organism>
<dbReference type="Proteomes" id="UP000355283">
    <property type="component" value="Unassembled WGS sequence"/>
</dbReference>
<feature type="region of interest" description="Disordered" evidence="5">
    <location>
        <begin position="16"/>
        <end position="47"/>
    </location>
</feature>
<evidence type="ECO:0000313" key="7">
    <source>
        <dbReference type="EMBL" id="TFJ88067.1"/>
    </source>
</evidence>
<dbReference type="GO" id="GO:0005737">
    <property type="term" value="C:cytoplasm"/>
    <property type="evidence" value="ECO:0007669"/>
    <property type="project" value="TreeGrafter"/>
</dbReference>
<evidence type="ECO:0000256" key="3">
    <source>
        <dbReference type="ARBA" id="ARBA00022833"/>
    </source>
</evidence>
<sequence length="607" mass="66352">MVVIEELSTPLSSQFLSASSPQSLSKKPRAKLGHKSHSASSKSGGTVQATIGTSLPIQEQDTPVTISALLSVREADELVSNLRVFTLQEVGSSTWLRQHQALERLNAQAHQSARCPDSHDGEFIVEAFTAHDKITCLLHELILLDVWKNKVWPRLISQVVARGASTRAYFVLFHEATLVNLLQLLLYHLKACEAAGDALVDLVDYCAGKLTLLNGGAFAIGSTPGTIQGPAEKDNAGDNAISRAAALAKRDPQESLEEQARTVDFQVAVTAVGILRLVCGHLDDLPLSVSTRLVHTHDVPLVLVPLLENPPWVRKRPWSSRETDTRDGRQYGGASPQHTWEKLGPDLLWHAVAPADLLLLSKHEAQAWLMLFHLLTSPQVRQRYPLNRFRRHQLLRVRKYLSDVLLDQLPVLIDVQRYLDELALTEVPENTAAAVPSFLLVEQVAPLRSAVLARLEPRQVGNSGKTGVRRGAGKEEAWEGVARATLTANFSREKGDAQDPDLALLASLYSSEWVDEAIASTKTPDASRSETSGKDRAEQTADEGGRVGAAGGAEGPCSHCGKRATKRCGRCKRSEWYCSRDCQVTMWKSHKPVCDAAVKTVGSPLSE</sequence>
<dbReference type="EMBL" id="SDOX01000002">
    <property type="protein sequence ID" value="TFJ88067.1"/>
    <property type="molecule type" value="Genomic_DNA"/>
</dbReference>
<keyword evidence="1" id="KW-0479">Metal-binding</keyword>
<dbReference type="PANTHER" id="PTHR13244:SF7">
    <property type="entry name" value="ZINC FINGER MYND DOMAIN-CONTAINING PROTEIN 10"/>
    <property type="match status" value="1"/>
</dbReference>
<dbReference type="PROSITE" id="PS50865">
    <property type="entry name" value="ZF_MYND_2"/>
    <property type="match status" value="1"/>
</dbReference>
<feature type="compositionally biased region" description="Basic residues" evidence="5">
    <location>
        <begin position="26"/>
        <end position="37"/>
    </location>
</feature>
<dbReference type="OrthoDB" id="432970at2759"/>
<gene>
    <name evidence="7" type="ORF">NSK_000421</name>
</gene>
<evidence type="ECO:0000313" key="8">
    <source>
        <dbReference type="Proteomes" id="UP000355283"/>
    </source>
</evidence>
<dbReference type="SUPFAM" id="SSF144232">
    <property type="entry name" value="HIT/MYND zinc finger-like"/>
    <property type="match status" value="1"/>
</dbReference>
<dbReference type="InterPro" id="IPR052298">
    <property type="entry name" value="ZMYND10"/>
</dbReference>
<feature type="compositionally biased region" description="Low complexity" evidence="5">
    <location>
        <begin position="16"/>
        <end position="25"/>
    </location>
</feature>
<evidence type="ECO:0000256" key="1">
    <source>
        <dbReference type="ARBA" id="ARBA00022723"/>
    </source>
</evidence>
<evidence type="ECO:0000256" key="4">
    <source>
        <dbReference type="PROSITE-ProRule" id="PRU00134"/>
    </source>
</evidence>
<feature type="compositionally biased region" description="Basic and acidic residues" evidence="5">
    <location>
        <begin position="319"/>
        <end position="329"/>
    </location>
</feature>
<feature type="region of interest" description="Disordered" evidence="5">
    <location>
        <begin position="520"/>
        <end position="554"/>
    </location>
</feature>
<dbReference type="PANTHER" id="PTHR13244">
    <property type="entry name" value="ZINC FINGER MYND DOMAIN CONTAINING PROTEIN 10"/>
    <property type="match status" value="1"/>
</dbReference>
<evidence type="ECO:0000256" key="2">
    <source>
        <dbReference type="ARBA" id="ARBA00022771"/>
    </source>
</evidence>
<feature type="domain" description="MYND-type" evidence="6">
    <location>
        <begin position="557"/>
        <end position="594"/>
    </location>
</feature>
<evidence type="ECO:0000256" key="5">
    <source>
        <dbReference type="SAM" id="MobiDB-lite"/>
    </source>
</evidence>
<keyword evidence="2 4" id="KW-0863">Zinc-finger</keyword>
<keyword evidence="8" id="KW-1185">Reference proteome</keyword>
<reference evidence="7 8" key="1">
    <citation type="submission" date="2019-01" db="EMBL/GenBank/DDBJ databases">
        <title>Nuclear Genome Assembly of the Microalgal Biofuel strain Nannochloropsis salina CCMP1776.</title>
        <authorList>
            <person name="Hovde B."/>
        </authorList>
    </citation>
    <scope>NUCLEOTIDE SEQUENCE [LARGE SCALE GENOMIC DNA]</scope>
    <source>
        <strain evidence="7 8">CCMP1776</strain>
    </source>
</reference>
<comment type="caution">
    <text evidence="7">The sequence shown here is derived from an EMBL/GenBank/DDBJ whole genome shotgun (WGS) entry which is preliminary data.</text>
</comment>
<dbReference type="InterPro" id="IPR002893">
    <property type="entry name" value="Znf_MYND"/>
</dbReference>
<proteinExistence type="predicted"/>
<name>A0A4D9DCD4_9STRA</name>
<dbReference type="AlphaFoldDB" id="A0A4D9DCD4"/>
<evidence type="ECO:0000259" key="6">
    <source>
        <dbReference type="PROSITE" id="PS50865"/>
    </source>
</evidence>
<protein>
    <recommendedName>
        <fullName evidence="6">MYND-type domain-containing protein</fullName>
    </recommendedName>
</protein>
<keyword evidence="3" id="KW-0862">Zinc</keyword>
<accession>A0A4D9DCD4</accession>
<dbReference type="GO" id="GO:0008270">
    <property type="term" value="F:zinc ion binding"/>
    <property type="evidence" value="ECO:0007669"/>
    <property type="project" value="UniProtKB-KW"/>
</dbReference>
<dbReference type="Pfam" id="PF01753">
    <property type="entry name" value="zf-MYND"/>
    <property type="match status" value="1"/>
</dbReference>
<feature type="compositionally biased region" description="Basic and acidic residues" evidence="5">
    <location>
        <begin position="525"/>
        <end position="545"/>
    </location>
</feature>
<feature type="region of interest" description="Disordered" evidence="5">
    <location>
        <begin position="315"/>
        <end position="337"/>
    </location>
</feature>